<keyword evidence="3" id="KW-1185">Reference proteome</keyword>
<dbReference type="InterPro" id="IPR027417">
    <property type="entry name" value="P-loop_NTPase"/>
</dbReference>
<name>A0A328THC3_9GAMM</name>
<dbReference type="AlphaFoldDB" id="A0A328THC3"/>
<dbReference type="SUPFAM" id="SSF52540">
    <property type="entry name" value="P-loop containing nucleoside triphosphate hydrolases"/>
    <property type="match status" value="1"/>
</dbReference>
<accession>A0A328THC3</accession>
<reference evidence="2" key="1">
    <citation type="submission" date="2018-04" db="EMBL/GenBank/DDBJ databases">
        <title>Genomes of the Obligate Erwinia dacicola and Facultative Enterobacter sp. OLF Endosymbionts of the Olive Fruit fly, Bactrocera oleae.</title>
        <authorList>
            <person name="Estes A.M."/>
            <person name="Hearn D.J."/>
            <person name="Agarwal S."/>
            <person name="Pierson E.A."/>
            <person name="Dunning-Hotopp J.C."/>
        </authorList>
    </citation>
    <scope>NUCLEOTIDE SEQUENCE [LARGE SCALE GENOMIC DNA]</scope>
    <source>
        <strain evidence="2">Oroville</strain>
    </source>
</reference>
<proteinExistence type="predicted"/>
<dbReference type="Pfam" id="PF20693">
    <property type="entry name" value="YobI-ATPase"/>
    <property type="match status" value="1"/>
</dbReference>
<sequence>MRNIAITGPYGAGKSTVILSYLNARLKKDFINVSLADFSMSGKKDETPQKMLKLN</sequence>
<evidence type="ECO:0000313" key="2">
    <source>
        <dbReference type="EMBL" id="RAP68525.1"/>
    </source>
</evidence>
<evidence type="ECO:0000313" key="3">
    <source>
        <dbReference type="Proteomes" id="UP000244334"/>
    </source>
</evidence>
<dbReference type="EMBL" id="LJAM02000807">
    <property type="protein sequence ID" value="RAP68525.1"/>
    <property type="molecule type" value="Genomic_DNA"/>
</dbReference>
<dbReference type="Proteomes" id="UP000244334">
    <property type="component" value="Unassembled WGS sequence"/>
</dbReference>
<feature type="domain" description="YobI-like P-loop NTPase" evidence="1">
    <location>
        <begin position="1"/>
        <end position="47"/>
    </location>
</feature>
<comment type="caution">
    <text evidence="2">The sequence shown here is derived from an EMBL/GenBank/DDBJ whole genome shotgun (WGS) entry which is preliminary data.</text>
</comment>
<dbReference type="InterPro" id="IPR048428">
    <property type="entry name" value="YobI-NTPase"/>
</dbReference>
<gene>
    <name evidence="2" type="ORF">ACZ87_03823</name>
</gene>
<organism evidence="2 3">
    <name type="scientific">Candidatus Erwinia dacicola</name>
    <dbReference type="NCBI Taxonomy" id="252393"/>
    <lineage>
        <taxon>Bacteria</taxon>
        <taxon>Pseudomonadati</taxon>
        <taxon>Pseudomonadota</taxon>
        <taxon>Gammaproteobacteria</taxon>
        <taxon>Enterobacterales</taxon>
        <taxon>Erwiniaceae</taxon>
        <taxon>Erwinia</taxon>
    </lineage>
</organism>
<evidence type="ECO:0000259" key="1">
    <source>
        <dbReference type="Pfam" id="PF20693"/>
    </source>
</evidence>
<protein>
    <recommendedName>
        <fullName evidence="1">YobI-like P-loop NTPase domain-containing protein</fullName>
    </recommendedName>
</protein>